<sequence>MMKKVYLVLLISGIVLRFFIQFIFPTFNGDEIALGNNIKYSNFIELLHPLKHNQSAPPLYLLLQKLIITISPLHFWINIKILSFISSVLGILFFYIFIKKNKFKLIFLLPFIILLFNPFNISNSLTLKQYTIDLTGIIILLVYFKTTWFKKYNWIFFMIWCLMSNIGLFACAGYILFRFINSNIKVNLSEVANFFKTNLLTFIAPIPYIIYFIWYMKQDGAKELKEFMLIFWNDSFIPLNSSFFKYSLYTIHGLWIFMYNAFEIWGIFLMLLTIPFIIFFKRKGIIFKDEIILLSIVLIIHLLFNIFHLYPFSERLYLYLSPLFILILGCSLEIISHFNNLKKYFSKLYVLISITTIFLYSLYLFCNDNDVFGLYRKFKKLDVRIIYATEKSLYNLNSFDGFTDNKFKHNYSFVLADSELEKSKYLISRVSKKIKMNSTSPEEPFIENLIQKNKIKKIDDVNGYNIYEIKK</sequence>
<feature type="transmembrane region" description="Helical" evidence="1">
    <location>
        <begin position="316"/>
        <end position="336"/>
    </location>
</feature>
<dbReference type="RefSeq" id="WP_151106559.1">
    <property type="nucleotide sequence ID" value="NZ_WAEM01000002.1"/>
</dbReference>
<keyword evidence="1" id="KW-1133">Transmembrane helix</keyword>
<feature type="transmembrane region" description="Helical" evidence="1">
    <location>
        <begin position="348"/>
        <end position="365"/>
    </location>
</feature>
<evidence type="ECO:0008006" key="4">
    <source>
        <dbReference type="Google" id="ProtNLM"/>
    </source>
</evidence>
<keyword evidence="3" id="KW-1185">Reference proteome</keyword>
<reference evidence="2 3" key="1">
    <citation type="submission" date="2019-09" db="EMBL/GenBank/DDBJ databases">
        <title>Flavobacterium sp. nov., isolated from glacier ice.</title>
        <authorList>
            <person name="Liu Q."/>
        </authorList>
    </citation>
    <scope>NUCLEOTIDE SEQUENCE [LARGE SCALE GENOMIC DNA]</scope>
    <source>
        <strain evidence="2 3">NBRC 112527</strain>
    </source>
</reference>
<keyword evidence="1" id="KW-0472">Membrane</keyword>
<feature type="transmembrane region" description="Helical" evidence="1">
    <location>
        <begin position="291"/>
        <end position="310"/>
    </location>
</feature>
<feature type="transmembrane region" description="Helical" evidence="1">
    <location>
        <begin position="105"/>
        <end position="121"/>
    </location>
</feature>
<proteinExistence type="predicted"/>
<comment type="caution">
    <text evidence="2">The sequence shown here is derived from an EMBL/GenBank/DDBJ whole genome shotgun (WGS) entry which is preliminary data.</text>
</comment>
<keyword evidence="1" id="KW-0812">Transmembrane</keyword>
<dbReference type="OrthoDB" id="1376628at2"/>
<feature type="transmembrane region" description="Helical" evidence="1">
    <location>
        <begin position="256"/>
        <end position="279"/>
    </location>
</feature>
<protein>
    <recommendedName>
        <fullName evidence="4">Glycosyltransferase RgtA/B/C/D-like domain-containing protein</fullName>
    </recommendedName>
</protein>
<accession>A0A7J5AGF3</accession>
<feature type="transmembrane region" description="Helical" evidence="1">
    <location>
        <begin position="156"/>
        <end position="177"/>
    </location>
</feature>
<dbReference type="EMBL" id="WAEM01000002">
    <property type="protein sequence ID" value="KAB1156563.1"/>
    <property type="molecule type" value="Genomic_DNA"/>
</dbReference>
<feature type="transmembrane region" description="Helical" evidence="1">
    <location>
        <begin position="75"/>
        <end position="98"/>
    </location>
</feature>
<dbReference type="Proteomes" id="UP000490922">
    <property type="component" value="Unassembled WGS sequence"/>
</dbReference>
<name>A0A7J5AGF3_9FLAO</name>
<dbReference type="AlphaFoldDB" id="A0A7J5AGF3"/>
<evidence type="ECO:0000256" key="1">
    <source>
        <dbReference type="SAM" id="Phobius"/>
    </source>
</evidence>
<organism evidence="2 3">
    <name type="scientific">Flavobacterium luteum</name>
    <dbReference type="NCBI Taxonomy" id="2026654"/>
    <lineage>
        <taxon>Bacteria</taxon>
        <taxon>Pseudomonadati</taxon>
        <taxon>Bacteroidota</taxon>
        <taxon>Flavobacteriia</taxon>
        <taxon>Flavobacteriales</taxon>
        <taxon>Flavobacteriaceae</taxon>
        <taxon>Flavobacterium</taxon>
    </lineage>
</organism>
<feature type="transmembrane region" description="Helical" evidence="1">
    <location>
        <begin position="5"/>
        <end position="24"/>
    </location>
</feature>
<evidence type="ECO:0000313" key="2">
    <source>
        <dbReference type="EMBL" id="KAB1156563.1"/>
    </source>
</evidence>
<gene>
    <name evidence="2" type="ORF">F6464_04195</name>
</gene>
<evidence type="ECO:0000313" key="3">
    <source>
        <dbReference type="Proteomes" id="UP000490922"/>
    </source>
</evidence>
<feature type="transmembrane region" description="Helical" evidence="1">
    <location>
        <begin position="197"/>
        <end position="215"/>
    </location>
</feature>